<evidence type="ECO:0000313" key="2">
    <source>
        <dbReference type="Proteomes" id="UP001432251"/>
    </source>
</evidence>
<organism evidence="1 2">
    <name type="scientific">Streptomyces citrinus</name>
    <dbReference type="NCBI Taxonomy" id="3118173"/>
    <lineage>
        <taxon>Bacteria</taxon>
        <taxon>Bacillati</taxon>
        <taxon>Actinomycetota</taxon>
        <taxon>Actinomycetes</taxon>
        <taxon>Kitasatosporales</taxon>
        <taxon>Streptomycetaceae</taxon>
        <taxon>Streptomyces</taxon>
    </lineage>
</organism>
<keyword evidence="1" id="KW-0560">Oxidoreductase</keyword>
<sequence length="293" mass="31059">MTQNSYLLALVGAGIGQSLSPELHEREARRHGLRYLYRLLDMDPPLHERSERLGDRIEHARLLGFSGLNVTHPYKQLVMPFLDQLAPTATRVGAVNTVVFTRDGKTVGHNTDVGGFAAAFARHLPRAPLGSVVQLGAGGAGAAVGHALLAAGVEHLTITDPHLDRAEGLAKTLNEHAGAERAEACAASEATRRLAHADGLVNASSVGTEHDLRLPLPEEALHPALWVADINYHPLLTPLLHAAGAVGCTVFHGGSMLVHQAAEAFHLFTGRAPSVAHMLADFAELTADGQAHT</sequence>
<evidence type="ECO:0000313" key="1">
    <source>
        <dbReference type="EMBL" id="WWQ68655.1"/>
    </source>
</evidence>
<accession>A0ACD5ANN4</accession>
<dbReference type="EC" id="1.1.1.25" evidence="1"/>
<protein>
    <submittedName>
        <fullName evidence="1">Shikimate dehydrogenase</fullName>
        <ecNumber evidence="1">1.1.1.25</ecNumber>
    </submittedName>
</protein>
<dbReference type="Proteomes" id="UP001432251">
    <property type="component" value="Chromosome"/>
</dbReference>
<name>A0ACD5ANN4_9ACTN</name>
<reference evidence="1" key="1">
    <citation type="journal article" date="2025" name="Int. J. Syst. Evol. Microbiol.">
        <title>Streptomyces citrinus sp. nov., with yellow diffusible pigment.</title>
        <authorList>
            <person name="He Y."/>
            <person name="Yang E."/>
            <person name="Xu J."/>
            <person name="Sun Y."/>
            <person name="Sun L."/>
        </authorList>
    </citation>
    <scope>NUCLEOTIDE SEQUENCE</scope>
    <source>
        <strain evidence="1">Q6</strain>
    </source>
</reference>
<keyword evidence="2" id="KW-1185">Reference proteome</keyword>
<proteinExistence type="predicted"/>
<gene>
    <name evidence="1" type="ORF">V2W30_38525</name>
</gene>
<dbReference type="EMBL" id="CP146022">
    <property type="protein sequence ID" value="WWQ68655.1"/>
    <property type="molecule type" value="Genomic_DNA"/>
</dbReference>